<name>A0A0V1A5Y2_9BILA</name>
<proteinExistence type="predicted"/>
<comment type="caution">
    <text evidence="1">The sequence shown here is derived from an EMBL/GenBank/DDBJ whole genome shotgun (WGS) entry which is preliminary data.</text>
</comment>
<evidence type="ECO:0000313" key="1">
    <source>
        <dbReference type="EMBL" id="KRY20165.1"/>
    </source>
</evidence>
<organism evidence="1 2">
    <name type="scientific">Trichinella patagoniensis</name>
    <dbReference type="NCBI Taxonomy" id="990121"/>
    <lineage>
        <taxon>Eukaryota</taxon>
        <taxon>Metazoa</taxon>
        <taxon>Ecdysozoa</taxon>
        <taxon>Nematoda</taxon>
        <taxon>Enoplea</taxon>
        <taxon>Dorylaimia</taxon>
        <taxon>Trichinellida</taxon>
        <taxon>Trichinellidae</taxon>
        <taxon>Trichinella</taxon>
    </lineage>
</organism>
<evidence type="ECO:0000313" key="2">
    <source>
        <dbReference type="Proteomes" id="UP000054783"/>
    </source>
</evidence>
<accession>A0A0V1A5Y2</accession>
<dbReference type="Proteomes" id="UP000054783">
    <property type="component" value="Unassembled WGS sequence"/>
</dbReference>
<gene>
    <name evidence="1" type="ORF">T12_5680</name>
</gene>
<dbReference type="EMBL" id="JYDQ01000027">
    <property type="protein sequence ID" value="KRY20165.1"/>
    <property type="molecule type" value="Genomic_DNA"/>
</dbReference>
<protein>
    <submittedName>
        <fullName evidence="1">Uncharacterized protein</fullName>
    </submittedName>
</protein>
<dbReference type="AlphaFoldDB" id="A0A0V1A5Y2"/>
<sequence>MQLNCTKQIYLAMDAKFEIFGFPVSFDNFTQRCNGKVESVSQCNRIYEKTNSVHGLVLIIPLMSSGGSDDDNYFDREGQGEIGLLLTRSGEQLRDVLTPESTLSSAWSMSGTNILAIVLVSKFHPGLHLDC</sequence>
<reference evidence="1 2" key="1">
    <citation type="submission" date="2015-01" db="EMBL/GenBank/DDBJ databases">
        <title>Evolution of Trichinella species and genotypes.</title>
        <authorList>
            <person name="Korhonen P.K."/>
            <person name="Edoardo P."/>
            <person name="Giuseppe L.R."/>
            <person name="Gasser R.B."/>
        </authorList>
    </citation>
    <scope>NUCLEOTIDE SEQUENCE [LARGE SCALE GENOMIC DNA]</scope>
    <source>
        <strain evidence="1">ISS2496</strain>
    </source>
</reference>
<keyword evidence="2" id="KW-1185">Reference proteome</keyword>